<reference evidence="1" key="1">
    <citation type="submission" date="2022-10" db="EMBL/GenBank/DDBJ databases">
        <title>The complete genomes of actinobacterial strains from the NBC collection.</title>
        <authorList>
            <person name="Joergensen T.S."/>
            <person name="Alvarez Arevalo M."/>
            <person name="Sterndorff E.B."/>
            <person name="Faurdal D."/>
            <person name="Vuksanovic O."/>
            <person name="Mourched A.-S."/>
            <person name="Charusanti P."/>
            <person name="Shaw S."/>
            <person name="Blin K."/>
            <person name="Weber T."/>
        </authorList>
    </citation>
    <scope>NUCLEOTIDE SEQUENCE</scope>
    <source>
        <strain evidence="1">NBC_01401</strain>
    </source>
</reference>
<name>A0AAU3GR09_9ACTN</name>
<proteinExistence type="predicted"/>
<dbReference type="EMBL" id="CP109535">
    <property type="protein sequence ID" value="WTY94709.1"/>
    <property type="molecule type" value="Genomic_DNA"/>
</dbReference>
<evidence type="ECO:0000313" key="1">
    <source>
        <dbReference type="EMBL" id="WTY94709.1"/>
    </source>
</evidence>
<accession>A0AAU3GR09</accession>
<dbReference type="InterPro" id="IPR039498">
    <property type="entry name" value="NTP_transf_5"/>
</dbReference>
<gene>
    <name evidence="1" type="ORF">OG626_07255</name>
</gene>
<dbReference type="AlphaFoldDB" id="A0AAU3GR09"/>
<organism evidence="1">
    <name type="scientific">Streptomyces sp. NBC_01401</name>
    <dbReference type="NCBI Taxonomy" id="2903854"/>
    <lineage>
        <taxon>Bacteria</taxon>
        <taxon>Bacillati</taxon>
        <taxon>Actinomycetota</taxon>
        <taxon>Actinomycetes</taxon>
        <taxon>Kitasatosporales</taxon>
        <taxon>Streptomycetaceae</taxon>
        <taxon>Streptomyces</taxon>
    </lineage>
</organism>
<dbReference type="Pfam" id="PF14907">
    <property type="entry name" value="NTP_transf_5"/>
    <property type="match status" value="1"/>
</dbReference>
<protein>
    <submittedName>
        <fullName evidence="1">Nucleotidyltransferase family protein</fullName>
    </submittedName>
</protein>
<sequence>MASENTSRDTTEDSTSRVPAAAGVRDVAVEDLPAHARLLLKMARLRLSPDDLAEIRGLADSPNLNWGAFIEAAAWHKMLPLVGRHVDRYRLDRKAGGSAGFPYPWVFVGAYLANRTRNQALADEFGRVFAELSAHGLRFAVRKGFSLGEGEYHDPALRRIADLDVLLDRGDAPAAHEVLDRLGYTQGEVAEGGERIEPYSRETQLFWKVNLSNQLPYRKPGGRPDITDFNVDICHDIFQKKTGISVGAAKLLDRAVPVVLCGAPAWAPAADDRLLDLCSHLHKEAVSLHFVEGKQDLQLSKFLDLSLVAEATGEDAWRQFLKRVDEVGAGEIVYYALHFTAVLYPESVPAHVLDAVRPDDTDYLEHYGTLDGQPVRWQQGFLQRLFNSGRHTAGTVSNVPLR</sequence>